<evidence type="ECO:0000256" key="5">
    <source>
        <dbReference type="ARBA" id="ARBA00022840"/>
    </source>
</evidence>
<protein>
    <submittedName>
        <fullName evidence="7">Phosphatidylinositol/phosphatidylcholine transfer protein SFH8</fullName>
    </submittedName>
</protein>
<evidence type="ECO:0000256" key="2">
    <source>
        <dbReference type="ARBA" id="ARBA00022679"/>
    </source>
</evidence>
<dbReference type="SUPFAM" id="SSF56112">
    <property type="entry name" value="Protein kinase-like (PK-like)"/>
    <property type="match status" value="1"/>
</dbReference>
<dbReference type="AlphaFoldDB" id="A0A1D6EQ39"/>
<reference evidence="7" key="1">
    <citation type="submission" date="2015-12" db="EMBL/GenBank/DDBJ databases">
        <title>Update maize B73 reference genome by single molecule sequencing technologies.</title>
        <authorList>
            <consortium name="Maize Genome Sequencing Project"/>
            <person name="Ware D."/>
        </authorList>
    </citation>
    <scope>NUCLEOTIDE SEQUENCE [LARGE SCALE GENOMIC DNA]</scope>
    <source>
        <tissue evidence="7">Seedling</tissue>
    </source>
</reference>
<evidence type="ECO:0000313" key="7">
    <source>
        <dbReference type="EMBL" id="ONM21880.1"/>
    </source>
</evidence>
<keyword evidence="4" id="KW-0418">Kinase</keyword>
<gene>
    <name evidence="7" type="ORF">ZEAMMB73_Zm00001d005778</name>
</gene>
<dbReference type="GO" id="GO:0005524">
    <property type="term" value="F:ATP binding"/>
    <property type="evidence" value="ECO:0007669"/>
    <property type="project" value="UniProtKB-KW"/>
</dbReference>
<evidence type="ECO:0000256" key="1">
    <source>
        <dbReference type="ARBA" id="ARBA00022527"/>
    </source>
</evidence>
<dbReference type="eggNOG" id="KOG0198">
    <property type="taxonomic scope" value="Eukaryota"/>
</dbReference>
<dbReference type="PANTHER" id="PTHR11584">
    <property type="entry name" value="SERINE/THREONINE PROTEIN KINASE"/>
    <property type="match status" value="1"/>
</dbReference>
<accession>A0A1D6EQ39</accession>
<dbReference type="eggNOG" id="KOG1991">
    <property type="taxonomic scope" value="Eukaryota"/>
</dbReference>
<dbReference type="InterPro" id="IPR011009">
    <property type="entry name" value="Kinase-like_dom_sf"/>
</dbReference>
<evidence type="ECO:0000256" key="3">
    <source>
        <dbReference type="ARBA" id="ARBA00022741"/>
    </source>
</evidence>
<feature type="region of interest" description="Disordered" evidence="6">
    <location>
        <begin position="1"/>
        <end position="33"/>
    </location>
</feature>
<dbReference type="ExpressionAtlas" id="A0A1D6EQ39">
    <property type="expression patterns" value="baseline and differential"/>
</dbReference>
<evidence type="ECO:0000256" key="6">
    <source>
        <dbReference type="SAM" id="MobiDB-lite"/>
    </source>
</evidence>
<keyword evidence="2" id="KW-0808">Transferase</keyword>
<organism evidence="7">
    <name type="scientific">Zea mays</name>
    <name type="common">Maize</name>
    <dbReference type="NCBI Taxonomy" id="4577"/>
    <lineage>
        <taxon>Eukaryota</taxon>
        <taxon>Viridiplantae</taxon>
        <taxon>Streptophyta</taxon>
        <taxon>Embryophyta</taxon>
        <taxon>Tracheophyta</taxon>
        <taxon>Spermatophyta</taxon>
        <taxon>Magnoliopsida</taxon>
        <taxon>Liliopsida</taxon>
        <taxon>Poales</taxon>
        <taxon>Poaceae</taxon>
        <taxon>PACMAD clade</taxon>
        <taxon>Panicoideae</taxon>
        <taxon>Andropogonodae</taxon>
        <taxon>Andropogoneae</taxon>
        <taxon>Tripsacinae</taxon>
        <taxon>Zea</taxon>
    </lineage>
</organism>
<feature type="compositionally biased region" description="Polar residues" evidence="6">
    <location>
        <begin position="1"/>
        <end position="13"/>
    </location>
</feature>
<dbReference type="GO" id="GO:0004674">
    <property type="term" value="F:protein serine/threonine kinase activity"/>
    <property type="evidence" value="ECO:0007669"/>
    <property type="project" value="UniProtKB-KW"/>
</dbReference>
<evidence type="ECO:0000256" key="4">
    <source>
        <dbReference type="ARBA" id="ARBA00022777"/>
    </source>
</evidence>
<proteinExistence type="predicted"/>
<sequence>MTIELRSSNTSSGRHWKTGCKSVGRPPRWGDGSSSISNRTKLYVVADEFSMPTSRVMFKEVDAPSPSPALWNGPQEAGKKVEEEFSTYPLSVLMMSVKNNTKAHIKEPEEVKLLKNLPHPNIVRYLVTVREEDTLNILLEFVPGGPINSVAFGEARFIPRACFMCAPGQVIAVWKDKQLWPHWHGMLSDTSNDESGSDVDDFGPSFVHKVSGYGCLTPVREEAVNWRLDILRPPIGNYSGSVDALAIDGEDCLARYDILESIGSDIKASIMEKFPTVFSKQ</sequence>
<keyword evidence="3" id="KW-0547">Nucleotide-binding</keyword>
<keyword evidence="1" id="KW-0723">Serine/threonine-protein kinase</keyword>
<dbReference type="EMBL" id="CM007648">
    <property type="protein sequence ID" value="ONM21880.1"/>
    <property type="molecule type" value="Genomic_DNA"/>
</dbReference>
<dbReference type="InParanoid" id="A0A1D6EQ39"/>
<dbReference type="PANTHER" id="PTHR11584:SF369">
    <property type="entry name" value="MITOGEN-ACTIVATED PROTEIN KINASE KINASE KINASE 19-RELATED"/>
    <property type="match status" value="1"/>
</dbReference>
<keyword evidence="5" id="KW-0067">ATP-binding</keyword>
<dbReference type="Gene3D" id="3.30.200.20">
    <property type="entry name" value="Phosphorylase Kinase, domain 1"/>
    <property type="match status" value="1"/>
</dbReference>
<name>A0A1D6EQ39_MAIZE</name>
<dbReference type="STRING" id="4577.A0A1D6EQ39"/>